<keyword evidence="1" id="KW-0479">Metal-binding</keyword>
<evidence type="ECO:0000256" key="3">
    <source>
        <dbReference type="SAM" id="SignalP"/>
    </source>
</evidence>
<feature type="domain" description="NodB homology" evidence="4">
    <location>
        <begin position="171"/>
        <end position="275"/>
    </location>
</feature>
<gene>
    <name evidence="5" type="ORF">H9J30_06750</name>
</gene>
<dbReference type="EMBL" id="JACSDI010000002">
    <property type="protein sequence ID" value="MCG9963618.1"/>
    <property type="molecule type" value="Genomic_DNA"/>
</dbReference>
<sequence length="350" mass="40702">MRYLFLSMLLYVNLAQAVGPDNIATIDRQLWPEAINNQQAFDLASAHEIRMFTRVITQTSLETKADIQQFTGIENVNVDSVHKWVKKTINILLENYQHACVQCTNQWDELVTESHNSISTQLQPWAAASEKFYRRYLYEQVRLAALFPRITSEIETMSAQEVTGFEMQDGEFLLTYDDGPSATRTATLISALNERHIHAFFFLLGEQLHHVNPENTLYKQQCVGSHGYTHHSHQKMQDWATSLSQSRQQLALYQKGPYWFRPPYGQRTAELLTNLDKNNEKLMLWNIDSQDWSNKLSTQQVQDRVISLMLLWRRGIILYHDIHPRAVQNLDGLNQVIANTNNRWVDCRGF</sequence>
<keyword evidence="2" id="KW-0378">Hydrolase</keyword>
<dbReference type="RefSeq" id="WP_240130326.1">
    <property type="nucleotide sequence ID" value="NZ_JACSDI010000002.1"/>
</dbReference>
<dbReference type="PANTHER" id="PTHR10587:SF133">
    <property type="entry name" value="CHITIN DEACETYLASE 1-RELATED"/>
    <property type="match status" value="1"/>
</dbReference>
<dbReference type="SUPFAM" id="SSF88713">
    <property type="entry name" value="Glycoside hydrolase/deacetylase"/>
    <property type="match status" value="1"/>
</dbReference>
<evidence type="ECO:0000256" key="2">
    <source>
        <dbReference type="ARBA" id="ARBA00022801"/>
    </source>
</evidence>
<dbReference type="InterPro" id="IPR011330">
    <property type="entry name" value="Glyco_hydro/deAcase_b/a-brl"/>
</dbReference>
<dbReference type="CDD" id="cd10917">
    <property type="entry name" value="CE4_NodB_like_6s_7s"/>
    <property type="match status" value="1"/>
</dbReference>
<feature type="chain" id="PRO_5046390824" evidence="3">
    <location>
        <begin position="18"/>
        <end position="350"/>
    </location>
</feature>
<comment type="caution">
    <text evidence="5">The sequence shown here is derived from an EMBL/GenBank/DDBJ whole genome shotgun (WGS) entry which is preliminary data.</text>
</comment>
<keyword evidence="6" id="KW-1185">Reference proteome</keyword>
<dbReference type="Gene3D" id="3.20.20.370">
    <property type="entry name" value="Glycoside hydrolase/deacetylase"/>
    <property type="match status" value="1"/>
</dbReference>
<accession>A0ABS9QTD9</accession>
<reference evidence="5 6" key="1">
    <citation type="submission" date="2020-08" db="EMBL/GenBank/DDBJ databases">
        <title>Whole genome sequence of Shewanella sp strain PS-2.</title>
        <authorList>
            <person name="Das S.K."/>
        </authorList>
    </citation>
    <scope>NUCLEOTIDE SEQUENCE [LARGE SCALE GENOMIC DNA]</scope>
    <source>
        <strain evidence="5 6">PS-2</strain>
    </source>
</reference>
<dbReference type="InterPro" id="IPR002509">
    <property type="entry name" value="NODB_dom"/>
</dbReference>
<dbReference type="PANTHER" id="PTHR10587">
    <property type="entry name" value="GLYCOSYL TRANSFERASE-RELATED"/>
    <property type="match status" value="1"/>
</dbReference>
<evidence type="ECO:0000313" key="5">
    <source>
        <dbReference type="EMBL" id="MCG9963618.1"/>
    </source>
</evidence>
<evidence type="ECO:0000259" key="4">
    <source>
        <dbReference type="Pfam" id="PF01522"/>
    </source>
</evidence>
<evidence type="ECO:0000256" key="1">
    <source>
        <dbReference type="ARBA" id="ARBA00022723"/>
    </source>
</evidence>
<dbReference type="Proteomes" id="UP000829384">
    <property type="component" value="Unassembled WGS sequence"/>
</dbReference>
<proteinExistence type="predicted"/>
<name>A0ABS9QTD9_9GAMM</name>
<organism evidence="5 6">
    <name type="scientific">Shewanella cutis</name>
    <dbReference type="NCBI Taxonomy" id="2766780"/>
    <lineage>
        <taxon>Bacteria</taxon>
        <taxon>Pseudomonadati</taxon>
        <taxon>Pseudomonadota</taxon>
        <taxon>Gammaproteobacteria</taxon>
        <taxon>Alteromonadales</taxon>
        <taxon>Shewanellaceae</taxon>
        <taxon>Shewanella</taxon>
    </lineage>
</organism>
<dbReference type="Pfam" id="PF01522">
    <property type="entry name" value="Polysacc_deac_1"/>
    <property type="match status" value="1"/>
</dbReference>
<feature type="signal peptide" evidence="3">
    <location>
        <begin position="1"/>
        <end position="17"/>
    </location>
</feature>
<protein>
    <submittedName>
        <fullName evidence="5">Polysaccharide deacetylase family protein</fullName>
    </submittedName>
</protein>
<evidence type="ECO:0000313" key="6">
    <source>
        <dbReference type="Proteomes" id="UP000829384"/>
    </source>
</evidence>
<keyword evidence="3" id="KW-0732">Signal</keyword>
<dbReference type="InterPro" id="IPR050248">
    <property type="entry name" value="Polysacc_deacetylase_ArnD"/>
</dbReference>